<comment type="caution">
    <text evidence="4">The sequence shown here is derived from an EMBL/GenBank/DDBJ whole genome shotgun (WGS) entry which is preliminary data.</text>
</comment>
<dbReference type="GO" id="GO:0008146">
    <property type="term" value="F:sulfotransferase activity"/>
    <property type="evidence" value="ECO:0007669"/>
    <property type="project" value="InterPro"/>
</dbReference>
<dbReference type="InterPro" id="IPR027417">
    <property type="entry name" value="P-loop_NTPase"/>
</dbReference>
<name>A0A6L6VK81_AGRVI</name>
<evidence type="ECO:0000256" key="2">
    <source>
        <dbReference type="ARBA" id="ARBA00022679"/>
    </source>
</evidence>
<evidence type="ECO:0000259" key="3">
    <source>
        <dbReference type="Pfam" id="PF00685"/>
    </source>
</evidence>
<keyword evidence="2 4" id="KW-0808">Transferase</keyword>
<dbReference type="Gene3D" id="3.40.50.300">
    <property type="entry name" value="P-loop containing nucleotide triphosphate hydrolases"/>
    <property type="match status" value="1"/>
</dbReference>
<dbReference type="Pfam" id="PF00685">
    <property type="entry name" value="Sulfotransfer_1"/>
    <property type="match status" value="1"/>
</dbReference>
<dbReference type="Proteomes" id="UP000477951">
    <property type="component" value="Unassembled WGS sequence"/>
</dbReference>
<comment type="similarity">
    <text evidence="1">Belongs to the sulfotransferase 1 family.</text>
</comment>
<evidence type="ECO:0000313" key="5">
    <source>
        <dbReference type="Proteomes" id="UP000477951"/>
    </source>
</evidence>
<dbReference type="SUPFAM" id="SSF52540">
    <property type="entry name" value="P-loop containing nucleoside triphosphate hydrolases"/>
    <property type="match status" value="1"/>
</dbReference>
<dbReference type="RefSeq" id="WP_156616013.1">
    <property type="nucleotide sequence ID" value="NZ_WPHR01000026.1"/>
</dbReference>
<dbReference type="AlphaFoldDB" id="A0A6L6VK81"/>
<evidence type="ECO:0000313" key="4">
    <source>
        <dbReference type="EMBL" id="MUZ75268.1"/>
    </source>
</evidence>
<organism evidence="4 5">
    <name type="scientific">Agrobacterium vitis</name>
    <name type="common">Rhizobium vitis</name>
    <dbReference type="NCBI Taxonomy" id="373"/>
    <lineage>
        <taxon>Bacteria</taxon>
        <taxon>Pseudomonadati</taxon>
        <taxon>Pseudomonadota</taxon>
        <taxon>Alphaproteobacteria</taxon>
        <taxon>Hyphomicrobiales</taxon>
        <taxon>Rhizobiaceae</taxon>
        <taxon>Rhizobium/Agrobacterium group</taxon>
        <taxon>Agrobacterium</taxon>
    </lineage>
</organism>
<dbReference type="InterPro" id="IPR000863">
    <property type="entry name" value="Sulfotransferase_dom"/>
</dbReference>
<accession>A0A6L6VK81</accession>
<reference evidence="4 5" key="1">
    <citation type="submission" date="2019-12" db="EMBL/GenBank/DDBJ databases">
        <title>Whole-genome sequencing of Allorhizobium vitis.</title>
        <authorList>
            <person name="Gan H.M."/>
            <person name="Szegedi E."/>
            <person name="Burr T."/>
            <person name="Savka M.A."/>
        </authorList>
    </citation>
    <scope>NUCLEOTIDE SEQUENCE [LARGE SCALE GENOMIC DNA]</scope>
    <source>
        <strain evidence="4 5">CG516</strain>
    </source>
</reference>
<proteinExistence type="inferred from homology"/>
<sequence length="313" mass="35270">MLVRAATREYRTWVADSRNWEFYRPRAGDIIISTYPKCGTTWMQQIVRLLLTLSTEAVSLPRASPRLDRRSLDPIDCMLQAFEAQHGRRSLKSHLPLDGLPLFHHVKYIHVARDGRDACLSYFNHCSRFSKAALAGLDGVGLSDPKISAPFPRPSASPTEFFHRWLTESAIASQKDGHPFLSFFEFEQTFWSNQTLPNLLMVHYADLKADLPGEMRRVAEFLEVSVPSSIWPDLVNAATFESMRANGNVLLSGLNEMFEGGGKSFFDRGVNGRWRAIFSSNDLQIYNDKLQSHLGSEGARWIASGSISQAAEE</sequence>
<feature type="domain" description="Sulfotransferase" evidence="3">
    <location>
        <begin position="29"/>
        <end position="292"/>
    </location>
</feature>
<protein>
    <submittedName>
        <fullName evidence="4">Sulfotransferase domain-containing protein</fullName>
    </submittedName>
</protein>
<evidence type="ECO:0000256" key="1">
    <source>
        <dbReference type="ARBA" id="ARBA00005771"/>
    </source>
</evidence>
<dbReference type="PANTHER" id="PTHR11783">
    <property type="entry name" value="SULFOTRANSFERASE SULT"/>
    <property type="match status" value="1"/>
</dbReference>
<gene>
    <name evidence="4" type="ORF">GOZ90_21495</name>
</gene>
<dbReference type="EMBL" id="WPHR01000026">
    <property type="protein sequence ID" value="MUZ75268.1"/>
    <property type="molecule type" value="Genomic_DNA"/>
</dbReference>